<dbReference type="EMBL" id="JPMX01000077">
    <property type="protein sequence ID" value="KGH45447.1"/>
    <property type="molecule type" value="Genomic_DNA"/>
</dbReference>
<dbReference type="RefSeq" id="WP_036337503.1">
    <property type="nucleotide sequence ID" value="NZ_JPMX01000077.1"/>
</dbReference>
<protein>
    <submittedName>
        <fullName evidence="2">Uncharacterized protein</fullName>
    </submittedName>
</protein>
<dbReference type="OrthoDB" id="3784740at2"/>
<name>A0A098Y4Q1_9ACTN</name>
<evidence type="ECO:0000313" key="3">
    <source>
        <dbReference type="Proteomes" id="UP000029713"/>
    </source>
</evidence>
<gene>
    <name evidence="2" type="ORF">IN07_17300</name>
</gene>
<keyword evidence="1" id="KW-0472">Membrane</keyword>
<reference evidence="2 3" key="1">
    <citation type="submission" date="2014-07" db="EMBL/GenBank/DDBJ databases">
        <title>Biosystematic studies on Modestobacter strains isolated from extreme hyper-arid desert soil and from historic building.</title>
        <authorList>
            <person name="Bukarasam K."/>
            <person name="Bull A."/>
            <person name="Girard G."/>
            <person name="van Wezel G."/>
            <person name="Goodfellow M."/>
        </authorList>
    </citation>
    <scope>NUCLEOTIDE SEQUENCE [LARGE SCALE GENOMIC DNA]</scope>
    <source>
        <strain evidence="2 3">KNN45-2b</strain>
    </source>
</reference>
<sequence>MRVVPLVEPSSWSEVLGWRLSNWAGAMLLAHGLAVVLLLVGGPPPARASRWAWFWLSWPPIGSLAFLLLSGPFPGVPAPASEPAG</sequence>
<evidence type="ECO:0000256" key="1">
    <source>
        <dbReference type="SAM" id="Phobius"/>
    </source>
</evidence>
<feature type="transmembrane region" description="Helical" evidence="1">
    <location>
        <begin position="20"/>
        <end position="40"/>
    </location>
</feature>
<keyword evidence="3" id="KW-1185">Reference proteome</keyword>
<dbReference type="AlphaFoldDB" id="A0A098Y4Q1"/>
<feature type="transmembrane region" description="Helical" evidence="1">
    <location>
        <begin position="52"/>
        <end position="73"/>
    </location>
</feature>
<dbReference type="Proteomes" id="UP000029713">
    <property type="component" value="Unassembled WGS sequence"/>
</dbReference>
<proteinExistence type="predicted"/>
<accession>A0A098Y4Q1</accession>
<keyword evidence="1" id="KW-0812">Transmembrane</keyword>
<keyword evidence="1" id="KW-1133">Transmembrane helix</keyword>
<comment type="caution">
    <text evidence="2">The sequence shown here is derived from an EMBL/GenBank/DDBJ whole genome shotgun (WGS) entry which is preliminary data.</text>
</comment>
<organism evidence="2 3">
    <name type="scientific">Modestobacter caceresii</name>
    <dbReference type="NCBI Taxonomy" id="1522368"/>
    <lineage>
        <taxon>Bacteria</taxon>
        <taxon>Bacillati</taxon>
        <taxon>Actinomycetota</taxon>
        <taxon>Actinomycetes</taxon>
        <taxon>Geodermatophilales</taxon>
        <taxon>Geodermatophilaceae</taxon>
        <taxon>Modestobacter</taxon>
    </lineage>
</organism>
<evidence type="ECO:0000313" key="2">
    <source>
        <dbReference type="EMBL" id="KGH45447.1"/>
    </source>
</evidence>